<dbReference type="EMBL" id="ATGI01000016">
    <property type="protein sequence ID" value="EPF74989.1"/>
    <property type="molecule type" value="Genomic_DNA"/>
</dbReference>
<evidence type="ECO:0000313" key="4">
    <source>
        <dbReference type="Proteomes" id="UP000014568"/>
    </source>
</evidence>
<proteinExistence type="predicted"/>
<keyword evidence="2" id="KW-0812">Transmembrane</keyword>
<keyword evidence="4" id="KW-1185">Reference proteome</keyword>
<dbReference type="RefSeq" id="WP_016655769.1">
    <property type="nucleotide sequence ID" value="NZ_KE340352.1"/>
</dbReference>
<gene>
    <name evidence="3" type="ORF">F945_01360</name>
</gene>
<evidence type="ECO:0000256" key="2">
    <source>
        <dbReference type="SAM" id="Phobius"/>
    </source>
</evidence>
<dbReference type="HOGENOM" id="CLU_989127_0_0_6"/>
<evidence type="ECO:0000256" key="1">
    <source>
        <dbReference type="SAM" id="Coils"/>
    </source>
</evidence>
<dbReference type="eggNOG" id="ENOG50302WS">
    <property type="taxonomic scope" value="Bacteria"/>
</dbReference>
<dbReference type="PATRIC" id="fig|421052.3.peg.1329"/>
<keyword evidence="2" id="KW-0472">Membrane</keyword>
<feature type="coiled-coil region" evidence="1">
    <location>
        <begin position="156"/>
        <end position="190"/>
    </location>
</feature>
<dbReference type="AlphaFoldDB" id="S3NL48"/>
<comment type="caution">
    <text evidence="3">The sequence shown here is derived from an EMBL/GenBank/DDBJ whole genome shotgun (WGS) entry which is preliminary data.</text>
</comment>
<feature type="transmembrane region" description="Helical" evidence="2">
    <location>
        <begin position="33"/>
        <end position="54"/>
    </location>
</feature>
<protein>
    <submittedName>
        <fullName evidence="3">Uncharacterized protein</fullName>
    </submittedName>
</protein>
<sequence>MGNMMVDLVIPADIMAVIATLQAAQIQANYAIGAAVLSSLIGAAGIVFAANYAFKSGLKTQQHNNILEAKREVYLDVVASGQLFISSINRFPRVNSNFYETFTNYYDDFSSKLNKVLIVCDDQNKKDTVKVIGLLELIYNTLNVEIYNYQNTGIDLVKYTQEFNEKNEKLEDIEAKRHEARDRLDQVSFKRQIQQNQKGVADRIIEKREIEIEGLEYEIDILGNTYRIGSYLLEDLKRKMDSKSLAVSDIESRVESILTNHKEELSQEFSQLNKKLRIELF</sequence>
<organism evidence="3 4">
    <name type="scientific">Acinetobacter rudis CIP 110305</name>
    <dbReference type="NCBI Taxonomy" id="421052"/>
    <lineage>
        <taxon>Bacteria</taxon>
        <taxon>Pseudomonadati</taxon>
        <taxon>Pseudomonadota</taxon>
        <taxon>Gammaproteobacteria</taxon>
        <taxon>Moraxellales</taxon>
        <taxon>Moraxellaceae</taxon>
        <taxon>Acinetobacter</taxon>
    </lineage>
</organism>
<accession>S3NL48</accession>
<dbReference type="Proteomes" id="UP000014568">
    <property type="component" value="Unassembled WGS sequence"/>
</dbReference>
<name>S3NL48_9GAMM</name>
<keyword evidence="2" id="KW-1133">Transmembrane helix</keyword>
<reference evidence="3 4" key="1">
    <citation type="submission" date="2013-06" db="EMBL/GenBank/DDBJ databases">
        <title>The Genome Sequence of Acinetobacter rudis CIP 110305.</title>
        <authorList>
            <consortium name="The Broad Institute Genome Sequencing Platform"/>
            <consortium name="The Broad Institute Genome Sequencing Center for Infectious Disease"/>
            <person name="Cerqueira G."/>
            <person name="Feldgarden M."/>
            <person name="Courvalin P."/>
            <person name="Perichon B."/>
            <person name="Grillot-Courvalin C."/>
            <person name="Clermont D."/>
            <person name="Rocha E."/>
            <person name="Yoon E.-J."/>
            <person name="Nemec A."/>
            <person name="Young S.K."/>
            <person name="Zeng Q."/>
            <person name="Gargeya S."/>
            <person name="Fitzgerald M."/>
            <person name="Abouelleil A."/>
            <person name="Alvarado L."/>
            <person name="Berlin A.M."/>
            <person name="Chapman S.B."/>
            <person name="Dewar J."/>
            <person name="Goldberg J."/>
            <person name="Griggs A."/>
            <person name="Gujja S."/>
            <person name="Hansen M."/>
            <person name="Howarth C."/>
            <person name="Imamovic A."/>
            <person name="Larimer J."/>
            <person name="McCowan C."/>
            <person name="Murphy C."/>
            <person name="Pearson M."/>
            <person name="Priest M."/>
            <person name="Roberts A."/>
            <person name="Saif S."/>
            <person name="Shea T."/>
            <person name="Sykes S."/>
            <person name="Wortman J."/>
            <person name="Nusbaum C."/>
            <person name="Birren B."/>
        </authorList>
    </citation>
    <scope>NUCLEOTIDE SEQUENCE [LARGE SCALE GENOMIC DNA]</scope>
    <source>
        <strain evidence="3 4">CIP 110305</strain>
    </source>
</reference>
<evidence type="ECO:0000313" key="3">
    <source>
        <dbReference type="EMBL" id="EPF74989.1"/>
    </source>
</evidence>
<keyword evidence="1" id="KW-0175">Coiled coil</keyword>